<proteinExistence type="predicted"/>
<organism evidence="2 3">
    <name type="scientific">Acidovorax soli</name>
    <dbReference type="NCBI Taxonomy" id="592050"/>
    <lineage>
        <taxon>Bacteria</taxon>
        <taxon>Pseudomonadati</taxon>
        <taxon>Pseudomonadota</taxon>
        <taxon>Betaproteobacteria</taxon>
        <taxon>Burkholderiales</taxon>
        <taxon>Comamonadaceae</taxon>
        <taxon>Acidovorax</taxon>
    </lineage>
</organism>
<gene>
    <name evidence="2" type="ORF">HNP48_007054</name>
</gene>
<dbReference type="EMBL" id="JACHLK010000037">
    <property type="protein sequence ID" value="MBB6564327.1"/>
    <property type="molecule type" value="Genomic_DNA"/>
</dbReference>
<keyword evidence="3" id="KW-1185">Reference proteome</keyword>
<feature type="chain" id="PRO_5031483612" evidence="1">
    <location>
        <begin position="24"/>
        <end position="259"/>
    </location>
</feature>
<dbReference type="AlphaFoldDB" id="A0A7X0PLV5"/>
<feature type="signal peptide" evidence="1">
    <location>
        <begin position="1"/>
        <end position="23"/>
    </location>
</feature>
<name>A0A7X0PLV5_9BURK</name>
<dbReference type="RefSeq" id="WP_184866266.1">
    <property type="nucleotide sequence ID" value="NZ_JACHLK010000037.1"/>
</dbReference>
<comment type="caution">
    <text evidence="2">The sequence shown here is derived from an EMBL/GenBank/DDBJ whole genome shotgun (WGS) entry which is preliminary data.</text>
</comment>
<keyword evidence="1" id="KW-0732">Signal</keyword>
<evidence type="ECO:0000313" key="2">
    <source>
        <dbReference type="EMBL" id="MBB6564327.1"/>
    </source>
</evidence>
<reference evidence="2 3" key="1">
    <citation type="submission" date="2020-08" db="EMBL/GenBank/DDBJ databases">
        <title>Functional genomics of gut bacteria from endangered species of beetles.</title>
        <authorList>
            <person name="Carlos-Shanley C."/>
        </authorList>
    </citation>
    <scope>NUCLEOTIDE SEQUENCE [LARGE SCALE GENOMIC DNA]</scope>
    <source>
        <strain evidence="2 3">S00198</strain>
    </source>
</reference>
<dbReference type="Proteomes" id="UP000575083">
    <property type="component" value="Unassembled WGS sequence"/>
</dbReference>
<sequence>MRHTFSRSATALALAALACSASAHDAHHKAGAKDAQHTGGIRTAPAPKVKPAFDIFHTRISTEGNTAVFHVAVSGKAGATKPAQSGKLAGSAVFSYVWPTTLDPSTVGFEPKAGILAFAVTSHPDFDDTPLFDENGDGNPANDGDVWHSHWVVLQPDNACGKGNLKVVDIPEGAKPKLPKTWPGLPILIDSPGWHPNFSGQTLEVKVPFDDIGAVQAASFDGVAAVLRVNASVHAPLLCVPDVMKVASGDLSLPGKVNR</sequence>
<protein>
    <submittedName>
        <fullName evidence="2">Uncharacterized protein</fullName>
    </submittedName>
</protein>
<evidence type="ECO:0000256" key="1">
    <source>
        <dbReference type="SAM" id="SignalP"/>
    </source>
</evidence>
<accession>A0A7X0PLV5</accession>
<evidence type="ECO:0000313" key="3">
    <source>
        <dbReference type="Proteomes" id="UP000575083"/>
    </source>
</evidence>
<dbReference type="PROSITE" id="PS51257">
    <property type="entry name" value="PROKAR_LIPOPROTEIN"/>
    <property type="match status" value="1"/>
</dbReference>